<dbReference type="InterPro" id="IPR027417">
    <property type="entry name" value="P-loop_NTPase"/>
</dbReference>
<dbReference type="PRINTS" id="PR01100">
    <property type="entry name" value="SHIKIMTKNASE"/>
</dbReference>
<dbReference type="SUPFAM" id="SSF52540">
    <property type="entry name" value="P-loop containing nucleoside triphosphate hydrolases"/>
    <property type="match status" value="1"/>
</dbReference>
<dbReference type="InterPro" id="IPR031322">
    <property type="entry name" value="Shikimate/glucono_kinase"/>
</dbReference>
<proteinExistence type="predicted"/>
<dbReference type="Pfam" id="PF01202">
    <property type="entry name" value="SKI"/>
    <property type="match status" value="1"/>
</dbReference>
<dbReference type="OrthoDB" id="9800332at2"/>
<protein>
    <recommendedName>
        <fullName evidence="3">Shikimate kinase</fullName>
    </recommendedName>
</protein>
<evidence type="ECO:0000313" key="1">
    <source>
        <dbReference type="EMBL" id="SPF38832.1"/>
    </source>
</evidence>
<dbReference type="AlphaFoldDB" id="A0A2U3KGN2"/>
<sequence>MGNSHQTNTTIADDTRLVKVPLEKSEECMRIFLSGVSCVGKTTIGKQLAEEVEYKFFDLDSEVEAYYGNPIELLHKEFVTMDAYHKKAAVVLERIIASNPDNYVVALTPSGFRQVFWNKMQIVNPVTIVLTD</sequence>
<dbReference type="Gene3D" id="3.40.50.300">
    <property type="entry name" value="P-loop containing nucleotide triphosphate hydrolases"/>
    <property type="match status" value="1"/>
</dbReference>
<dbReference type="Proteomes" id="UP000238916">
    <property type="component" value="Unassembled WGS sequence"/>
</dbReference>
<gene>
    <name evidence="1" type="ORF">SBF1_1980006</name>
</gene>
<evidence type="ECO:0000313" key="2">
    <source>
        <dbReference type="Proteomes" id="UP000238916"/>
    </source>
</evidence>
<reference evidence="2" key="1">
    <citation type="submission" date="2018-02" db="EMBL/GenBank/DDBJ databases">
        <authorList>
            <person name="Hausmann B."/>
        </authorList>
    </citation>
    <scope>NUCLEOTIDE SEQUENCE [LARGE SCALE GENOMIC DNA]</scope>
    <source>
        <strain evidence="2">Peat soil MAG SbF1</strain>
    </source>
</reference>
<name>A0A2U3KGN2_9FIRM</name>
<dbReference type="EMBL" id="OMOF01000110">
    <property type="protein sequence ID" value="SPF38832.1"/>
    <property type="molecule type" value="Genomic_DNA"/>
</dbReference>
<evidence type="ECO:0008006" key="3">
    <source>
        <dbReference type="Google" id="ProtNLM"/>
    </source>
</evidence>
<accession>A0A2U3KGN2</accession>
<organism evidence="1 2">
    <name type="scientific">Candidatus Desulfosporosinus infrequens</name>
    <dbReference type="NCBI Taxonomy" id="2043169"/>
    <lineage>
        <taxon>Bacteria</taxon>
        <taxon>Bacillati</taxon>
        <taxon>Bacillota</taxon>
        <taxon>Clostridia</taxon>
        <taxon>Eubacteriales</taxon>
        <taxon>Desulfitobacteriaceae</taxon>
        <taxon>Desulfosporosinus</taxon>
    </lineage>
</organism>